<keyword evidence="2" id="KW-0560">Oxidoreductase</keyword>
<dbReference type="Gene3D" id="3.40.50.720">
    <property type="entry name" value="NAD(P)-binding Rossmann-like Domain"/>
    <property type="match status" value="1"/>
</dbReference>
<evidence type="ECO:0000313" key="5">
    <source>
        <dbReference type="Proteomes" id="UP001151081"/>
    </source>
</evidence>
<evidence type="ECO:0000256" key="2">
    <source>
        <dbReference type="ARBA" id="ARBA00023002"/>
    </source>
</evidence>
<dbReference type="RefSeq" id="WP_272428093.1">
    <property type="nucleotide sequence ID" value="NZ_JAGTJJ010000085.1"/>
</dbReference>
<dbReference type="CDD" id="cd05233">
    <property type="entry name" value="SDR_c"/>
    <property type="match status" value="1"/>
</dbReference>
<dbReference type="GO" id="GO:0016020">
    <property type="term" value="C:membrane"/>
    <property type="evidence" value="ECO:0007669"/>
    <property type="project" value="TreeGrafter"/>
</dbReference>
<keyword evidence="5" id="KW-1185">Reference proteome</keyword>
<dbReference type="PANTHER" id="PTHR44196:SF1">
    <property type="entry name" value="DEHYDROGENASE_REDUCTASE SDR FAMILY MEMBER 7B"/>
    <property type="match status" value="1"/>
</dbReference>
<dbReference type="Proteomes" id="UP001151081">
    <property type="component" value="Unassembled WGS sequence"/>
</dbReference>
<evidence type="ECO:0000313" key="4">
    <source>
        <dbReference type="EMBL" id="MDC3988851.1"/>
    </source>
</evidence>
<protein>
    <submittedName>
        <fullName evidence="4">SDR family NAD(P)-dependent oxidoreductase</fullName>
    </submittedName>
</protein>
<dbReference type="PRINTS" id="PR00080">
    <property type="entry name" value="SDRFAMILY"/>
</dbReference>
<sequence length="255" mass="27478">MHVAITGASVGIGEALARAFAAKGAVLSLVARRKDRLDAIARELSGRAFLHQADLSLPERATDWIAPAEKELGPIDVLVNNAGVQNIEPTELAAVDAGEMLLRLNVLTPLRLTRAVLPGMIARRNGAIVDIASMAAITPMPGMYYYNASKGALANASEGLRGELRGTGVHVVTVYPGPVDTDMGRKGYEKYEPTLTSKLSPVGTADELARLVVRAVERKKARIVYPRSYGVALWFPRIARWVTSRFSPPIKQLQG</sequence>
<organism evidence="4 5">
    <name type="scientific">Polyangium jinanense</name>
    <dbReference type="NCBI Taxonomy" id="2829994"/>
    <lineage>
        <taxon>Bacteria</taxon>
        <taxon>Pseudomonadati</taxon>
        <taxon>Myxococcota</taxon>
        <taxon>Polyangia</taxon>
        <taxon>Polyangiales</taxon>
        <taxon>Polyangiaceae</taxon>
        <taxon>Polyangium</taxon>
    </lineage>
</organism>
<dbReference type="EMBL" id="JAGTJJ010000085">
    <property type="protein sequence ID" value="MDC3988851.1"/>
    <property type="molecule type" value="Genomic_DNA"/>
</dbReference>
<proteinExistence type="inferred from homology"/>
<dbReference type="InterPro" id="IPR002347">
    <property type="entry name" value="SDR_fam"/>
</dbReference>
<dbReference type="AlphaFoldDB" id="A0A9X4AYI9"/>
<comment type="caution">
    <text evidence="4">The sequence shown here is derived from an EMBL/GenBank/DDBJ whole genome shotgun (WGS) entry which is preliminary data.</text>
</comment>
<dbReference type="InterPro" id="IPR036291">
    <property type="entry name" value="NAD(P)-bd_dom_sf"/>
</dbReference>
<dbReference type="Pfam" id="PF00106">
    <property type="entry name" value="adh_short"/>
    <property type="match status" value="1"/>
</dbReference>
<comment type="similarity">
    <text evidence="1 3">Belongs to the short-chain dehydrogenases/reductases (SDR) family.</text>
</comment>
<dbReference type="SUPFAM" id="SSF51735">
    <property type="entry name" value="NAD(P)-binding Rossmann-fold domains"/>
    <property type="match status" value="1"/>
</dbReference>
<dbReference type="PANTHER" id="PTHR44196">
    <property type="entry name" value="DEHYDROGENASE/REDUCTASE SDR FAMILY MEMBER 7B"/>
    <property type="match status" value="1"/>
</dbReference>
<dbReference type="GO" id="GO:0016491">
    <property type="term" value="F:oxidoreductase activity"/>
    <property type="evidence" value="ECO:0007669"/>
    <property type="project" value="UniProtKB-KW"/>
</dbReference>
<evidence type="ECO:0000256" key="3">
    <source>
        <dbReference type="RuleBase" id="RU000363"/>
    </source>
</evidence>
<reference evidence="4 5" key="1">
    <citation type="submission" date="2021-04" db="EMBL/GenBank/DDBJ databases">
        <title>Genome analysis of Polyangium sp.</title>
        <authorList>
            <person name="Li Y."/>
            <person name="Wang J."/>
        </authorList>
    </citation>
    <scope>NUCLEOTIDE SEQUENCE [LARGE SCALE GENOMIC DNA]</scope>
    <source>
        <strain evidence="4 5">SDU14</strain>
    </source>
</reference>
<name>A0A9X4AYI9_9BACT</name>
<accession>A0A9X4AYI9</accession>
<evidence type="ECO:0000256" key="1">
    <source>
        <dbReference type="ARBA" id="ARBA00006484"/>
    </source>
</evidence>
<dbReference type="PRINTS" id="PR00081">
    <property type="entry name" value="GDHRDH"/>
</dbReference>
<dbReference type="PIRSF" id="PIRSF000126">
    <property type="entry name" value="11-beta-HSD1"/>
    <property type="match status" value="1"/>
</dbReference>
<gene>
    <name evidence="4" type="ORF">KEG57_50765</name>
</gene>